<feature type="compositionally biased region" description="Basic residues" evidence="2">
    <location>
        <begin position="34"/>
        <end position="43"/>
    </location>
</feature>
<dbReference type="Proteomes" id="UP000799539">
    <property type="component" value="Unassembled WGS sequence"/>
</dbReference>
<evidence type="ECO:0000313" key="4">
    <source>
        <dbReference type="Proteomes" id="UP000799539"/>
    </source>
</evidence>
<evidence type="ECO:0000313" key="3">
    <source>
        <dbReference type="EMBL" id="KAF2210365.1"/>
    </source>
</evidence>
<feature type="region of interest" description="Disordered" evidence="2">
    <location>
        <begin position="1"/>
        <end position="44"/>
    </location>
</feature>
<keyword evidence="1" id="KW-0175">Coiled coil</keyword>
<evidence type="ECO:0000256" key="1">
    <source>
        <dbReference type="SAM" id="Coils"/>
    </source>
</evidence>
<reference evidence="3" key="1">
    <citation type="journal article" date="2020" name="Stud. Mycol.">
        <title>101 Dothideomycetes genomes: a test case for predicting lifestyles and emergence of pathogens.</title>
        <authorList>
            <person name="Haridas S."/>
            <person name="Albert R."/>
            <person name="Binder M."/>
            <person name="Bloem J."/>
            <person name="Labutti K."/>
            <person name="Salamov A."/>
            <person name="Andreopoulos B."/>
            <person name="Baker S."/>
            <person name="Barry K."/>
            <person name="Bills G."/>
            <person name="Bluhm B."/>
            <person name="Cannon C."/>
            <person name="Castanera R."/>
            <person name="Culley D."/>
            <person name="Daum C."/>
            <person name="Ezra D."/>
            <person name="Gonzalez J."/>
            <person name="Henrissat B."/>
            <person name="Kuo A."/>
            <person name="Liang C."/>
            <person name="Lipzen A."/>
            <person name="Lutzoni F."/>
            <person name="Magnuson J."/>
            <person name="Mondo S."/>
            <person name="Nolan M."/>
            <person name="Ohm R."/>
            <person name="Pangilinan J."/>
            <person name="Park H.-J."/>
            <person name="Ramirez L."/>
            <person name="Alfaro M."/>
            <person name="Sun H."/>
            <person name="Tritt A."/>
            <person name="Yoshinaga Y."/>
            <person name="Zwiers L.-H."/>
            <person name="Turgeon B."/>
            <person name="Goodwin S."/>
            <person name="Spatafora J."/>
            <person name="Crous P."/>
            <person name="Grigoriev I."/>
        </authorList>
    </citation>
    <scope>NUCLEOTIDE SEQUENCE</scope>
    <source>
        <strain evidence="3">SCOH1-5</strain>
    </source>
</reference>
<dbReference type="AlphaFoldDB" id="A0A6A6FAJ5"/>
<proteinExistence type="predicted"/>
<accession>A0A6A6FAJ5</accession>
<dbReference type="OrthoDB" id="3644217at2759"/>
<name>A0A6A6FAJ5_9PEZI</name>
<sequence length="355" mass="40384">MALTASHRAKATRTKDPRFYGPAANNKENVSPQKPRKQQKRREIHNINAIFDQAERSSNRRAGTRDVLSPKFAGVKKASLGKFGVFSRVKERAETDARDDSVSSPNVEALHDFAKQQKQMPLSFGIAETLGPYIQESTSAWAQKMEESREQLNAARNGVDHKTGRWVRKPGVPSKEDFDALARELEETNRPFEDGHLTMRFKNPGDPANPIIKTVRIGDITDKFFKRCAQHKAKQEQLDEEHKEIEDEIAQLKQGILDDAAKAAKEMEKHTKALEAEVAAIEADAKAERAELKEQQKKTTAKLNKKIQELVDIIQKFKHRFYVPTDIFYGNLLEQSDRIICFHNDEQQARGLTQQ</sequence>
<organism evidence="3 4">
    <name type="scientific">Cercospora zeae-maydis SCOH1-5</name>
    <dbReference type="NCBI Taxonomy" id="717836"/>
    <lineage>
        <taxon>Eukaryota</taxon>
        <taxon>Fungi</taxon>
        <taxon>Dikarya</taxon>
        <taxon>Ascomycota</taxon>
        <taxon>Pezizomycotina</taxon>
        <taxon>Dothideomycetes</taxon>
        <taxon>Dothideomycetidae</taxon>
        <taxon>Mycosphaerellales</taxon>
        <taxon>Mycosphaerellaceae</taxon>
        <taxon>Cercospora</taxon>
    </lineage>
</organism>
<keyword evidence="4" id="KW-1185">Reference proteome</keyword>
<feature type="coiled-coil region" evidence="1">
    <location>
        <begin position="228"/>
        <end position="309"/>
    </location>
</feature>
<protein>
    <submittedName>
        <fullName evidence="3">Uncharacterized protein</fullName>
    </submittedName>
</protein>
<dbReference type="EMBL" id="ML992681">
    <property type="protein sequence ID" value="KAF2210365.1"/>
    <property type="molecule type" value="Genomic_DNA"/>
</dbReference>
<gene>
    <name evidence="3" type="ORF">CERZMDRAFT_99428</name>
</gene>
<evidence type="ECO:0000256" key="2">
    <source>
        <dbReference type="SAM" id="MobiDB-lite"/>
    </source>
</evidence>